<dbReference type="OrthoDB" id="1649877at2759"/>
<dbReference type="InterPro" id="IPR000626">
    <property type="entry name" value="Ubiquitin-like_dom"/>
</dbReference>
<sequence>MLGQMEVYLFPDHIFFFFLGMKVDIGLLPPPRDIAPSGFRQPMDDLKDISGINRKEKGNSRSTSMDSSSSSSSTLTLRIKIPCQSKTLVILKESSDSISDVRTAITYHVRKPGKALLLIYDGQPLADEDKQLADYNVEDCSTIYSLVNPFESGYSSAYPPVNPFESGYSSAYAPVNPFESGYSSAY</sequence>
<evidence type="ECO:0000259" key="2">
    <source>
        <dbReference type="PROSITE" id="PS50053"/>
    </source>
</evidence>
<dbReference type="SUPFAM" id="SSF54236">
    <property type="entry name" value="Ubiquitin-like"/>
    <property type="match status" value="1"/>
</dbReference>
<feature type="non-terminal residue" evidence="3">
    <location>
        <position position="1"/>
    </location>
</feature>
<dbReference type="AlphaFoldDB" id="A0A6A4KDQ3"/>
<feature type="compositionally biased region" description="Low complexity" evidence="1">
    <location>
        <begin position="60"/>
        <end position="71"/>
    </location>
</feature>
<dbReference type="PROSITE" id="PS50053">
    <property type="entry name" value="UBIQUITIN_2"/>
    <property type="match status" value="1"/>
</dbReference>
<reference evidence="3" key="1">
    <citation type="journal article" date="2019" name="Genome Biol. Evol.">
        <title>The Rhododendron genome and chromosomal organization provide insight into shared whole-genome duplications across the heath family (Ericaceae).</title>
        <authorList>
            <person name="Soza V.L."/>
            <person name="Lindsley D."/>
            <person name="Waalkes A."/>
            <person name="Ramage E."/>
            <person name="Patwardhan R.P."/>
            <person name="Burton J.N."/>
            <person name="Adey A."/>
            <person name="Kumar A."/>
            <person name="Qiu R."/>
            <person name="Shendure J."/>
            <person name="Hall B."/>
        </authorList>
    </citation>
    <scope>NUCLEOTIDE SEQUENCE</scope>
    <source>
        <strain evidence="3">RSF 1966-606</strain>
    </source>
</reference>
<dbReference type="CDD" id="cd17039">
    <property type="entry name" value="Ubl_ubiquitin_like"/>
    <property type="match status" value="1"/>
</dbReference>
<dbReference type="Pfam" id="PF00240">
    <property type="entry name" value="ubiquitin"/>
    <property type="match status" value="1"/>
</dbReference>
<evidence type="ECO:0000256" key="1">
    <source>
        <dbReference type="SAM" id="MobiDB-lite"/>
    </source>
</evidence>
<comment type="caution">
    <text evidence="3">The sequence shown here is derived from an EMBL/GenBank/DDBJ whole genome shotgun (WGS) entry which is preliminary data.</text>
</comment>
<dbReference type="InterPro" id="IPR029071">
    <property type="entry name" value="Ubiquitin-like_domsf"/>
</dbReference>
<feature type="domain" description="Ubiquitin-like" evidence="2">
    <location>
        <begin position="75"/>
        <end position="144"/>
    </location>
</feature>
<accession>A0A6A4KDQ3</accession>
<dbReference type="EMBL" id="QEFC01009560">
    <property type="protein sequence ID" value="KAE9444580.1"/>
    <property type="molecule type" value="Genomic_DNA"/>
</dbReference>
<proteinExistence type="predicted"/>
<feature type="non-terminal residue" evidence="3">
    <location>
        <position position="186"/>
    </location>
</feature>
<dbReference type="Gene3D" id="3.10.20.90">
    <property type="entry name" value="Phosphatidylinositol 3-kinase Catalytic Subunit, Chain A, domain 1"/>
    <property type="match status" value="1"/>
</dbReference>
<feature type="compositionally biased region" description="Basic and acidic residues" evidence="1">
    <location>
        <begin position="42"/>
        <end position="59"/>
    </location>
</feature>
<protein>
    <recommendedName>
        <fullName evidence="2">Ubiquitin-like domain-containing protein</fullName>
    </recommendedName>
</protein>
<organism evidence="3">
    <name type="scientific">Rhododendron williamsianum</name>
    <dbReference type="NCBI Taxonomy" id="262921"/>
    <lineage>
        <taxon>Eukaryota</taxon>
        <taxon>Viridiplantae</taxon>
        <taxon>Streptophyta</taxon>
        <taxon>Embryophyta</taxon>
        <taxon>Tracheophyta</taxon>
        <taxon>Spermatophyta</taxon>
        <taxon>Magnoliopsida</taxon>
        <taxon>eudicotyledons</taxon>
        <taxon>Gunneridae</taxon>
        <taxon>Pentapetalae</taxon>
        <taxon>asterids</taxon>
        <taxon>Ericales</taxon>
        <taxon>Ericaceae</taxon>
        <taxon>Ericoideae</taxon>
        <taxon>Rhodoreae</taxon>
        <taxon>Rhododendron</taxon>
    </lineage>
</organism>
<name>A0A6A4KDQ3_9ERIC</name>
<gene>
    <name evidence="3" type="ORF">C3L33_23522</name>
</gene>
<evidence type="ECO:0000313" key="3">
    <source>
        <dbReference type="EMBL" id="KAE9444580.1"/>
    </source>
</evidence>
<feature type="region of interest" description="Disordered" evidence="1">
    <location>
        <begin position="37"/>
        <end position="71"/>
    </location>
</feature>